<dbReference type="NCBIfam" id="TIGR00666">
    <property type="entry name" value="PBP4"/>
    <property type="match status" value="1"/>
</dbReference>
<evidence type="ECO:0000256" key="2">
    <source>
        <dbReference type="ARBA" id="ARBA00022801"/>
    </source>
</evidence>
<organism evidence="4 5">
    <name type="scientific">Pararhodobacter oceanensis</name>
    <dbReference type="NCBI Taxonomy" id="2172121"/>
    <lineage>
        <taxon>Bacteria</taxon>
        <taxon>Pseudomonadati</taxon>
        <taxon>Pseudomonadota</taxon>
        <taxon>Alphaproteobacteria</taxon>
        <taxon>Rhodobacterales</taxon>
        <taxon>Paracoccaceae</taxon>
        <taxon>Pararhodobacter</taxon>
    </lineage>
</organism>
<dbReference type="SUPFAM" id="SSF56601">
    <property type="entry name" value="beta-lactamase/transpeptidase-like"/>
    <property type="match status" value="1"/>
</dbReference>
<dbReference type="GO" id="GO:0004185">
    <property type="term" value="F:serine-type carboxypeptidase activity"/>
    <property type="evidence" value="ECO:0007669"/>
    <property type="project" value="InterPro"/>
</dbReference>
<dbReference type="PRINTS" id="PR00922">
    <property type="entry name" value="DADACBPTASE3"/>
</dbReference>
<gene>
    <name evidence="4" type="primary">dacB</name>
    <name evidence="4" type="ORF">DDE20_05945</name>
</gene>
<dbReference type="EMBL" id="QDKM01000002">
    <property type="protein sequence ID" value="PVH29657.1"/>
    <property type="molecule type" value="Genomic_DNA"/>
</dbReference>
<dbReference type="Gene3D" id="3.50.80.20">
    <property type="entry name" value="D-Ala-D-Ala carboxypeptidase C, peptidase S13"/>
    <property type="match status" value="1"/>
</dbReference>
<keyword evidence="5" id="KW-1185">Reference proteome</keyword>
<evidence type="ECO:0000313" key="5">
    <source>
        <dbReference type="Proteomes" id="UP000245911"/>
    </source>
</evidence>
<dbReference type="PANTHER" id="PTHR30023">
    <property type="entry name" value="D-ALANYL-D-ALANINE CARBOXYPEPTIDASE"/>
    <property type="match status" value="1"/>
</dbReference>
<sequence length="509" mass="54780">MSTDHSVLNRRNLLAGLAASVALPAFARAPARSPFPHANPRLVAAPVDISALPIRRPAGGLSEFLARANLSGETGVVALDAETGEVIEEHRGNLLLPPASTAKAVTAMYAVQALGLEYRFVTRVLIGRGQIEDGTLRGDLVLKGGGDPVLQTADLAALADALIAQGLRRVEGRFLVDGTALPTITHIDRTQPVEAGYNPSLSGINLNFNRVHFGWDVQGGRASVMMDARSNREVPEVSVIDMQAVSRNLPVYTHDFSGARERWTVAGSALRRAGSRWLPVRRPQAYAGDVLRVLLQARGCRLPEAEVTRSAQGGAVIAEHRSPPLTTILRGMLRYSTNLTAECVGLAASTSGGQQLRALAPSARMMNQWAARAHGARGVDFLDHSGLGAGSRISTQAMAQFMLSARREGILPDLLREHPMRDAQGQQIRNHPVEVLAKTGTINFVSALTGYAQPRGGRPIVFSIISADLSRRRAPGETSLEQPAGTRAWTRRARVLQQDLIERWTQLQG</sequence>
<feature type="chain" id="PRO_5015426011" evidence="3">
    <location>
        <begin position="28"/>
        <end position="509"/>
    </location>
</feature>
<evidence type="ECO:0000313" key="4">
    <source>
        <dbReference type="EMBL" id="PVH29657.1"/>
    </source>
</evidence>
<dbReference type="InterPro" id="IPR006311">
    <property type="entry name" value="TAT_signal"/>
</dbReference>
<keyword evidence="2" id="KW-0378">Hydrolase</keyword>
<comment type="similarity">
    <text evidence="1">Belongs to the peptidase S13 family.</text>
</comment>
<reference evidence="4 5" key="1">
    <citation type="submission" date="2018-04" db="EMBL/GenBank/DDBJ databases">
        <title>Pararhodobacter oceanense sp. nov., isolated from marine intertidal sediment.</title>
        <authorList>
            <person name="Wang X.-L."/>
            <person name="Du Z.-J."/>
        </authorList>
    </citation>
    <scope>NUCLEOTIDE SEQUENCE [LARGE SCALE GENOMIC DNA]</scope>
    <source>
        <strain evidence="4 5">AM505</strain>
    </source>
</reference>
<dbReference type="Gene3D" id="3.40.710.10">
    <property type="entry name" value="DD-peptidase/beta-lactamase superfamily"/>
    <property type="match status" value="2"/>
</dbReference>
<keyword evidence="4" id="KW-0645">Protease</keyword>
<dbReference type="Proteomes" id="UP000245911">
    <property type="component" value="Unassembled WGS sequence"/>
</dbReference>
<proteinExistence type="inferred from homology"/>
<dbReference type="InterPro" id="IPR012338">
    <property type="entry name" value="Beta-lactam/transpept-like"/>
</dbReference>
<dbReference type="GO" id="GO:0006508">
    <property type="term" value="P:proteolysis"/>
    <property type="evidence" value="ECO:0007669"/>
    <property type="project" value="InterPro"/>
</dbReference>
<evidence type="ECO:0000256" key="3">
    <source>
        <dbReference type="SAM" id="SignalP"/>
    </source>
</evidence>
<keyword evidence="4" id="KW-0121">Carboxypeptidase</keyword>
<comment type="caution">
    <text evidence="4">The sequence shown here is derived from an EMBL/GenBank/DDBJ whole genome shotgun (WGS) entry which is preliminary data.</text>
</comment>
<protein>
    <submittedName>
        <fullName evidence="4">D-alanyl-D-alanine carboxypeptidase/D-alanyl-D-alanine-endopeptidase</fullName>
    </submittedName>
</protein>
<dbReference type="Pfam" id="PF02113">
    <property type="entry name" value="Peptidase_S13"/>
    <property type="match status" value="1"/>
</dbReference>
<keyword evidence="3" id="KW-0732">Signal</keyword>
<dbReference type="OrthoDB" id="5372081at2"/>
<evidence type="ECO:0000256" key="1">
    <source>
        <dbReference type="ARBA" id="ARBA00006096"/>
    </source>
</evidence>
<dbReference type="PANTHER" id="PTHR30023:SF0">
    <property type="entry name" value="PENICILLIN-SENSITIVE CARBOXYPEPTIDASE A"/>
    <property type="match status" value="1"/>
</dbReference>
<dbReference type="GO" id="GO:0000270">
    <property type="term" value="P:peptidoglycan metabolic process"/>
    <property type="evidence" value="ECO:0007669"/>
    <property type="project" value="TreeGrafter"/>
</dbReference>
<dbReference type="AlphaFoldDB" id="A0A2T8HW45"/>
<name>A0A2T8HW45_9RHOB</name>
<dbReference type="InterPro" id="IPR000667">
    <property type="entry name" value="Peptidase_S13"/>
</dbReference>
<dbReference type="PROSITE" id="PS51318">
    <property type="entry name" value="TAT"/>
    <property type="match status" value="1"/>
</dbReference>
<feature type="signal peptide" evidence="3">
    <location>
        <begin position="1"/>
        <end position="27"/>
    </location>
</feature>
<accession>A0A2T8HW45</accession>